<accession>A0A974XDT0</accession>
<keyword evidence="4" id="KW-0902">Two-component regulatory system</keyword>
<keyword evidence="6" id="KW-0547">Nucleotide-binding</keyword>
<gene>
    <name evidence="6" type="ORF">J0B03_09205</name>
</gene>
<dbReference type="EC" id="2.7.13.3" evidence="2"/>
<dbReference type="GO" id="GO:0004673">
    <property type="term" value="F:protein histidine kinase activity"/>
    <property type="evidence" value="ECO:0007669"/>
    <property type="project" value="UniProtKB-EC"/>
</dbReference>
<dbReference type="EMBL" id="CP071444">
    <property type="protein sequence ID" value="QSX07978.1"/>
    <property type="molecule type" value="Genomic_DNA"/>
</dbReference>
<evidence type="ECO:0000256" key="3">
    <source>
        <dbReference type="ARBA" id="ARBA00022777"/>
    </source>
</evidence>
<evidence type="ECO:0000256" key="1">
    <source>
        <dbReference type="ARBA" id="ARBA00000085"/>
    </source>
</evidence>
<dbReference type="GO" id="GO:0000160">
    <property type="term" value="P:phosphorelay signal transduction system"/>
    <property type="evidence" value="ECO:0007669"/>
    <property type="project" value="UniProtKB-KW"/>
</dbReference>
<dbReference type="RefSeq" id="WP_207299320.1">
    <property type="nucleotide sequence ID" value="NZ_CP071444.1"/>
</dbReference>
<evidence type="ECO:0000256" key="4">
    <source>
        <dbReference type="ARBA" id="ARBA00023012"/>
    </source>
</evidence>
<evidence type="ECO:0000259" key="5">
    <source>
        <dbReference type="PROSITE" id="PS50109"/>
    </source>
</evidence>
<dbReference type="KEGG" id="alka:J0B03_09205"/>
<dbReference type="PROSITE" id="PS50109">
    <property type="entry name" value="HIS_KIN"/>
    <property type="match status" value="1"/>
</dbReference>
<dbReference type="InterPro" id="IPR036890">
    <property type="entry name" value="HATPase_C_sf"/>
</dbReference>
<sequence>MKELSLHINDIIENALKAEATLVKLTIVEEPVQNKLLIKISDNGKGMPKEFRSRAMDPFTTSRTTRPVGLGLSLFEASAKRSGGSLKLLSKENVGTVVLARFQYDHIDRAPLGNMVSTITAVILGLNKADFIYVHRIGGETFRLDTREIRQMLGDKVDLNDMEVIRWVRGYVREGLAELEDQR</sequence>
<dbReference type="PANTHER" id="PTHR43065">
    <property type="entry name" value="SENSOR HISTIDINE KINASE"/>
    <property type="match status" value="1"/>
</dbReference>
<dbReference type="PANTHER" id="PTHR43065:SF29">
    <property type="entry name" value="SENSOR PROTEIN KINASE FLES"/>
    <property type="match status" value="1"/>
</dbReference>
<keyword evidence="7" id="KW-1185">Reference proteome</keyword>
<evidence type="ECO:0000313" key="6">
    <source>
        <dbReference type="EMBL" id="QSX07978.1"/>
    </source>
</evidence>
<dbReference type="GO" id="GO:0005524">
    <property type="term" value="F:ATP binding"/>
    <property type="evidence" value="ECO:0007669"/>
    <property type="project" value="UniProtKB-KW"/>
</dbReference>
<dbReference type="InterPro" id="IPR005467">
    <property type="entry name" value="His_kinase_dom"/>
</dbReference>
<keyword evidence="6" id="KW-0067">ATP-binding</keyword>
<comment type="catalytic activity">
    <reaction evidence="1">
        <text>ATP + protein L-histidine = ADP + protein N-phospho-L-histidine.</text>
        <dbReference type="EC" id="2.7.13.3"/>
    </reaction>
</comment>
<dbReference type="InterPro" id="IPR003594">
    <property type="entry name" value="HATPase_dom"/>
</dbReference>
<keyword evidence="3" id="KW-0418">Kinase</keyword>
<evidence type="ECO:0000256" key="2">
    <source>
        <dbReference type="ARBA" id="ARBA00012438"/>
    </source>
</evidence>
<dbReference type="Proteomes" id="UP000663499">
    <property type="component" value="Chromosome"/>
</dbReference>
<organism evidence="6 7">
    <name type="scientific">Alkalibacter rhizosphaerae</name>
    <dbReference type="NCBI Taxonomy" id="2815577"/>
    <lineage>
        <taxon>Bacteria</taxon>
        <taxon>Bacillati</taxon>
        <taxon>Bacillota</taxon>
        <taxon>Clostridia</taxon>
        <taxon>Eubacteriales</taxon>
        <taxon>Eubacteriaceae</taxon>
        <taxon>Alkalibacter</taxon>
    </lineage>
</organism>
<keyword evidence="3" id="KW-0808">Transferase</keyword>
<dbReference type="Gene3D" id="3.30.565.10">
    <property type="entry name" value="Histidine kinase-like ATPase, C-terminal domain"/>
    <property type="match status" value="1"/>
</dbReference>
<dbReference type="SUPFAM" id="SSF55874">
    <property type="entry name" value="ATPase domain of HSP90 chaperone/DNA topoisomerase II/histidine kinase"/>
    <property type="match status" value="1"/>
</dbReference>
<dbReference type="AlphaFoldDB" id="A0A974XDT0"/>
<reference evidence="6" key="1">
    <citation type="submission" date="2021-03" db="EMBL/GenBank/DDBJ databases">
        <title>Alkalibacter marinus sp. nov., isolated from tidal flat sediment.</title>
        <authorList>
            <person name="Namirimu T."/>
            <person name="Yang J.-A."/>
            <person name="Yang S.-H."/>
            <person name="Kim Y.-J."/>
            <person name="Kwon K.K."/>
        </authorList>
    </citation>
    <scope>NUCLEOTIDE SEQUENCE</scope>
    <source>
        <strain evidence="6">ES005</strain>
    </source>
</reference>
<proteinExistence type="predicted"/>
<dbReference type="SMART" id="SM00387">
    <property type="entry name" value="HATPase_c"/>
    <property type="match status" value="1"/>
</dbReference>
<protein>
    <recommendedName>
        <fullName evidence="2">histidine kinase</fullName>
        <ecNumber evidence="2">2.7.13.3</ecNumber>
    </recommendedName>
</protein>
<feature type="domain" description="Histidine kinase" evidence="5">
    <location>
        <begin position="1"/>
        <end position="106"/>
    </location>
</feature>
<evidence type="ECO:0000313" key="7">
    <source>
        <dbReference type="Proteomes" id="UP000663499"/>
    </source>
</evidence>
<dbReference type="Pfam" id="PF02518">
    <property type="entry name" value="HATPase_c"/>
    <property type="match status" value="1"/>
</dbReference>
<dbReference type="InterPro" id="IPR004358">
    <property type="entry name" value="Sig_transdc_His_kin-like_C"/>
</dbReference>
<dbReference type="PRINTS" id="PR00344">
    <property type="entry name" value="BCTRLSENSOR"/>
</dbReference>
<name>A0A974XDT0_9FIRM</name>